<accession>A0A9W4SEA6</accession>
<dbReference type="PROSITE" id="PS50118">
    <property type="entry name" value="HMG_BOX_2"/>
    <property type="match status" value="1"/>
</dbReference>
<dbReference type="CDD" id="cd01389">
    <property type="entry name" value="HMG-box_ROX1-like"/>
    <property type="match status" value="1"/>
</dbReference>
<gene>
    <name evidence="6" type="ORF">FWILDA_LOCUS2594</name>
</gene>
<keyword evidence="7" id="KW-1185">Reference proteome</keyword>
<name>A0A9W4SEA6_9GLOM</name>
<evidence type="ECO:0000259" key="5">
    <source>
        <dbReference type="PROSITE" id="PS50118"/>
    </source>
</evidence>
<sequence>MVKIKQQKYQHVFTLDNFKKNATGTNVNNVAPPDPNYVLSFGTKKSDEEIVRSSKYNRNVEILLNNSTSTRLAKKNKKEGVTKRVPRRQNPWILYRRDKSVDPVFFGMKSSMISKFIGKMWNEESEDVKESYAALARMSEARHMAKHKDYKYKPNPPRRPKIKSKQNKSPFYSPIFSDFEEFAILDKESSQDMFAVLNSDSTSSSFSSPQISEFAILDENNSQAQDMMDMTIFDSSYFSSPQMSEYEGYDILDNESTSSSSVHSSPQFLEEYCLHLLNNLDPTSEFEEIIIPDNNVSQNMTLNFPSLNSINPIPPPPPPVEFQQLTTLKQPYENEMMTSSECVLPDFMKDLSAVFLGSNYNENVVLDNSELLMQSQFSDMSLDYYGYIPEDNSIELFKACGAKVVNANLLPGSILNITVSSPSPPTGLSHFTISTDYKQNYRFFEGPRFVNGGDCKVKDGIINPFTSN</sequence>
<dbReference type="GO" id="GO:0005634">
    <property type="term" value="C:nucleus"/>
    <property type="evidence" value="ECO:0007669"/>
    <property type="project" value="UniProtKB-UniRule"/>
</dbReference>
<organism evidence="6 7">
    <name type="scientific">Funneliformis geosporum</name>
    <dbReference type="NCBI Taxonomy" id="1117311"/>
    <lineage>
        <taxon>Eukaryota</taxon>
        <taxon>Fungi</taxon>
        <taxon>Fungi incertae sedis</taxon>
        <taxon>Mucoromycota</taxon>
        <taxon>Glomeromycotina</taxon>
        <taxon>Glomeromycetes</taxon>
        <taxon>Glomerales</taxon>
        <taxon>Glomeraceae</taxon>
        <taxon>Funneliformis</taxon>
    </lineage>
</organism>
<dbReference type="PANTHER" id="PTHR45789:SF2">
    <property type="entry name" value="FI18025P1"/>
    <property type="match status" value="1"/>
</dbReference>
<evidence type="ECO:0000256" key="3">
    <source>
        <dbReference type="PROSITE-ProRule" id="PRU00267"/>
    </source>
</evidence>
<dbReference type="Pfam" id="PF00505">
    <property type="entry name" value="HMG_box"/>
    <property type="match status" value="1"/>
</dbReference>
<feature type="region of interest" description="Disordered" evidence="4">
    <location>
        <begin position="145"/>
        <end position="168"/>
    </location>
</feature>
<evidence type="ECO:0000256" key="2">
    <source>
        <dbReference type="ARBA" id="ARBA00023242"/>
    </source>
</evidence>
<dbReference type="PANTHER" id="PTHR45789">
    <property type="entry name" value="FI18025P1"/>
    <property type="match status" value="1"/>
</dbReference>
<dbReference type="InterPro" id="IPR051356">
    <property type="entry name" value="SOX/SOX-like_TF"/>
</dbReference>
<dbReference type="SMART" id="SM00398">
    <property type="entry name" value="HMG"/>
    <property type="match status" value="1"/>
</dbReference>
<dbReference type="GO" id="GO:0000978">
    <property type="term" value="F:RNA polymerase II cis-regulatory region sequence-specific DNA binding"/>
    <property type="evidence" value="ECO:0007669"/>
    <property type="project" value="TreeGrafter"/>
</dbReference>
<keyword evidence="2 3" id="KW-0539">Nucleus</keyword>
<feature type="compositionally biased region" description="Basic residues" evidence="4">
    <location>
        <begin position="145"/>
        <end position="166"/>
    </location>
</feature>
<evidence type="ECO:0000313" key="6">
    <source>
        <dbReference type="EMBL" id="CAI2166477.1"/>
    </source>
</evidence>
<feature type="domain" description="HMG box" evidence="5">
    <location>
        <begin position="85"/>
        <end position="151"/>
    </location>
</feature>
<reference evidence="6" key="1">
    <citation type="submission" date="2022-08" db="EMBL/GenBank/DDBJ databases">
        <authorList>
            <person name="Kallberg Y."/>
            <person name="Tangrot J."/>
            <person name="Rosling A."/>
        </authorList>
    </citation>
    <scope>NUCLEOTIDE SEQUENCE</scope>
    <source>
        <strain evidence="6">Wild A</strain>
    </source>
</reference>
<keyword evidence="1 3" id="KW-0238">DNA-binding</keyword>
<dbReference type="SUPFAM" id="SSF47095">
    <property type="entry name" value="HMG-box"/>
    <property type="match status" value="1"/>
</dbReference>
<dbReference type="Proteomes" id="UP001153678">
    <property type="component" value="Unassembled WGS sequence"/>
</dbReference>
<comment type="caution">
    <text evidence="6">The sequence shown here is derived from an EMBL/GenBank/DDBJ whole genome shotgun (WGS) entry which is preliminary data.</text>
</comment>
<dbReference type="GO" id="GO:0000981">
    <property type="term" value="F:DNA-binding transcription factor activity, RNA polymerase II-specific"/>
    <property type="evidence" value="ECO:0007669"/>
    <property type="project" value="TreeGrafter"/>
</dbReference>
<evidence type="ECO:0000256" key="4">
    <source>
        <dbReference type="SAM" id="MobiDB-lite"/>
    </source>
</evidence>
<evidence type="ECO:0000256" key="1">
    <source>
        <dbReference type="ARBA" id="ARBA00023125"/>
    </source>
</evidence>
<dbReference type="InterPro" id="IPR036910">
    <property type="entry name" value="HMG_box_dom_sf"/>
</dbReference>
<proteinExistence type="predicted"/>
<dbReference type="OrthoDB" id="2397501at2759"/>
<protein>
    <submittedName>
        <fullName evidence="6">8493_t:CDS:1</fullName>
    </submittedName>
</protein>
<dbReference type="Gene3D" id="1.10.30.10">
    <property type="entry name" value="High mobility group box domain"/>
    <property type="match status" value="1"/>
</dbReference>
<dbReference type="AlphaFoldDB" id="A0A9W4SEA6"/>
<dbReference type="EMBL" id="CAMKVN010000308">
    <property type="protein sequence ID" value="CAI2166477.1"/>
    <property type="molecule type" value="Genomic_DNA"/>
</dbReference>
<evidence type="ECO:0000313" key="7">
    <source>
        <dbReference type="Proteomes" id="UP001153678"/>
    </source>
</evidence>
<feature type="DNA-binding region" description="HMG box" evidence="3">
    <location>
        <begin position="85"/>
        <end position="151"/>
    </location>
</feature>
<dbReference type="InterPro" id="IPR009071">
    <property type="entry name" value="HMG_box_dom"/>
</dbReference>